<dbReference type="SUPFAM" id="SSF53335">
    <property type="entry name" value="S-adenosyl-L-methionine-dependent methyltransferases"/>
    <property type="match status" value="1"/>
</dbReference>
<sequence>MRTLRDMTTFDAYERELWAGRAEAYERGFARLSGCTVERLLDAAGVRAGDRLLDVGTGPGPVSAAAVRRGAQVSAVDAEPEMAETAARNVPEAEVRVAVLPDLPYGDASFDAVVGNFVINHVGEPETALAELRRVLRTGGVLALTCWTMPGSGVLALVRDAMDEVGVPWPDDIPVGPFMEYGRPDAFGALVGGVFRDASVEELDWEFEFEPEDWWRTGALARVGSNGVVLARQDPATIARVKDAYDRILRPYAAGNGTVRVPAHALLARGVR</sequence>
<dbReference type="EMBL" id="BAABHK010000002">
    <property type="protein sequence ID" value="GAA4622981.1"/>
    <property type="molecule type" value="Genomic_DNA"/>
</dbReference>
<dbReference type="PANTHER" id="PTHR43591">
    <property type="entry name" value="METHYLTRANSFERASE"/>
    <property type="match status" value="1"/>
</dbReference>
<keyword evidence="3" id="KW-1185">Reference proteome</keyword>
<name>A0ABP8U3D1_9ACTN</name>
<dbReference type="Gene3D" id="3.40.50.150">
    <property type="entry name" value="Vaccinia Virus protein VP39"/>
    <property type="match status" value="1"/>
</dbReference>
<dbReference type="Proteomes" id="UP001501442">
    <property type="component" value="Unassembled WGS sequence"/>
</dbReference>
<proteinExistence type="predicted"/>
<dbReference type="Pfam" id="PF08241">
    <property type="entry name" value="Methyltransf_11"/>
    <property type="match status" value="1"/>
</dbReference>
<accession>A0ABP8U3D1</accession>
<organism evidence="2 3">
    <name type="scientific">Actinoallomurus vinaceus</name>
    <dbReference type="NCBI Taxonomy" id="1080074"/>
    <lineage>
        <taxon>Bacteria</taxon>
        <taxon>Bacillati</taxon>
        <taxon>Actinomycetota</taxon>
        <taxon>Actinomycetes</taxon>
        <taxon>Streptosporangiales</taxon>
        <taxon>Thermomonosporaceae</taxon>
        <taxon>Actinoallomurus</taxon>
    </lineage>
</organism>
<evidence type="ECO:0000259" key="1">
    <source>
        <dbReference type="Pfam" id="PF08241"/>
    </source>
</evidence>
<evidence type="ECO:0000313" key="3">
    <source>
        <dbReference type="Proteomes" id="UP001501442"/>
    </source>
</evidence>
<dbReference type="InterPro" id="IPR013216">
    <property type="entry name" value="Methyltransf_11"/>
</dbReference>
<protein>
    <recommendedName>
        <fullName evidence="1">Methyltransferase type 11 domain-containing protein</fullName>
    </recommendedName>
</protein>
<reference evidence="3" key="1">
    <citation type="journal article" date="2019" name="Int. J. Syst. Evol. Microbiol.">
        <title>The Global Catalogue of Microorganisms (GCM) 10K type strain sequencing project: providing services to taxonomists for standard genome sequencing and annotation.</title>
        <authorList>
            <consortium name="The Broad Institute Genomics Platform"/>
            <consortium name="The Broad Institute Genome Sequencing Center for Infectious Disease"/>
            <person name="Wu L."/>
            <person name="Ma J."/>
        </authorList>
    </citation>
    <scope>NUCLEOTIDE SEQUENCE [LARGE SCALE GENOMIC DNA]</scope>
    <source>
        <strain evidence="3">JCM 17939</strain>
    </source>
</reference>
<dbReference type="InterPro" id="IPR029063">
    <property type="entry name" value="SAM-dependent_MTases_sf"/>
</dbReference>
<evidence type="ECO:0000313" key="2">
    <source>
        <dbReference type="EMBL" id="GAA4622981.1"/>
    </source>
</evidence>
<comment type="caution">
    <text evidence="2">The sequence shown here is derived from an EMBL/GenBank/DDBJ whole genome shotgun (WGS) entry which is preliminary data.</text>
</comment>
<gene>
    <name evidence="2" type="ORF">GCM10023196_017330</name>
</gene>
<feature type="domain" description="Methyltransferase type 11" evidence="1">
    <location>
        <begin position="53"/>
        <end position="143"/>
    </location>
</feature>
<dbReference type="CDD" id="cd02440">
    <property type="entry name" value="AdoMet_MTases"/>
    <property type="match status" value="1"/>
</dbReference>